<dbReference type="SMART" id="SM00347">
    <property type="entry name" value="HTH_MARR"/>
    <property type="match status" value="1"/>
</dbReference>
<dbReference type="PANTHER" id="PTHR42756:SF1">
    <property type="entry name" value="TRANSCRIPTIONAL REPRESSOR OF EMRAB OPERON"/>
    <property type="match status" value="1"/>
</dbReference>
<evidence type="ECO:0000256" key="3">
    <source>
        <dbReference type="ARBA" id="ARBA00023163"/>
    </source>
</evidence>
<feature type="domain" description="HTH marR-type" evidence="4">
    <location>
        <begin position="32"/>
        <end position="170"/>
    </location>
</feature>
<gene>
    <name evidence="5" type="ORF">AA309_10035</name>
</gene>
<comment type="caution">
    <text evidence="5">The sequence shown here is derived from an EMBL/GenBank/DDBJ whole genome shotgun (WGS) entry which is preliminary data.</text>
</comment>
<accession>A0A0H1RER1</accession>
<dbReference type="Pfam" id="PF12802">
    <property type="entry name" value="MarR_2"/>
    <property type="match status" value="1"/>
</dbReference>
<dbReference type="InterPro" id="IPR000835">
    <property type="entry name" value="HTH_MarR-typ"/>
</dbReference>
<evidence type="ECO:0000256" key="1">
    <source>
        <dbReference type="ARBA" id="ARBA00023015"/>
    </source>
</evidence>
<dbReference type="PATRIC" id="fig|1225564.3.peg.2651"/>
<dbReference type="AlphaFoldDB" id="A0A0H1RER1"/>
<dbReference type="Proteomes" id="UP000035489">
    <property type="component" value="Unassembled WGS sequence"/>
</dbReference>
<dbReference type="Gene3D" id="1.10.10.10">
    <property type="entry name" value="Winged helix-like DNA-binding domain superfamily/Winged helix DNA-binding domain"/>
    <property type="match status" value="1"/>
</dbReference>
<reference evidence="5 6" key="1">
    <citation type="submission" date="2015-05" db="EMBL/GenBank/DDBJ databases">
        <title>Draft genome sequence of Microvirga vignae strain BR3299, a novel nitrogen fixing bacteria isolated from Brazil semi-aired region.</title>
        <authorList>
            <person name="Zilli J.E."/>
            <person name="Passos S.R."/>
            <person name="Leite J."/>
            <person name="Baldani J.I."/>
            <person name="Xavier G.R."/>
            <person name="Rumjaneck N.G."/>
            <person name="Simoes-Araujo J.L."/>
        </authorList>
    </citation>
    <scope>NUCLEOTIDE SEQUENCE [LARGE SCALE GENOMIC DNA]</scope>
    <source>
        <strain evidence="5 6">BR3299</strain>
    </source>
</reference>
<evidence type="ECO:0000313" key="5">
    <source>
        <dbReference type="EMBL" id="KLK93316.1"/>
    </source>
</evidence>
<dbReference type="GO" id="GO:0003700">
    <property type="term" value="F:DNA-binding transcription factor activity"/>
    <property type="evidence" value="ECO:0007669"/>
    <property type="project" value="InterPro"/>
</dbReference>
<dbReference type="InterPro" id="IPR036388">
    <property type="entry name" value="WH-like_DNA-bd_sf"/>
</dbReference>
<dbReference type="GO" id="GO:0003677">
    <property type="term" value="F:DNA binding"/>
    <property type="evidence" value="ECO:0007669"/>
    <property type="project" value="UniProtKB-KW"/>
</dbReference>
<keyword evidence="2" id="KW-0238">DNA-binding</keyword>
<dbReference type="STRING" id="1225564.AA309_10035"/>
<dbReference type="InterPro" id="IPR036390">
    <property type="entry name" value="WH_DNA-bd_sf"/>
</dbReference>
<keyword evidence="1" id="KW-0805">Transcription regulation</keyword>
<proteinExistence type="predicted"/>
<evidence type="ECO:0000259" key="4">
    <source>
        <dbReference type="PROSITE" id="PS50995"/>
    </source>
</evidence>
<protein>
    <submittedName>
        <fullName evidence="5">MarR family transcriptional regulator</fullName>
    </submittedName>
</protein>
<keyword evidence="6" id="KW-1185">Reference proteome</keyword>
<dbReference type="EMBL" id="LCYG01000021">
    <property type="protein sequence ID" value="KLK93316.1"/>
    <property type="molecule type" value="Genomic_DNA"/>
</dbReference>
<dbReference type="RefSeq" id="WP_047188863.1">
    <property type="nucleotide sequence ID" value="NZ_LCYG01000021.1"/>
</dbReference>
<dbReference type="PANTHER" id="PTHR42756">
    <property type="entry name" value="TRANSCRIPTIONAL REGULATOR, MARR"/>
    <property type="match status" value="1"/>
</dbReference>
<dbReference type="PROSITE" id="PS50995">
    <property type="entry name" value="HTH_MARR_2"/>
    <property type="match status" value="1"/>
</dbReference>
<dbReference type="SUPFAM" id="SSF46785">
    <property type="entry name" value="Winged helix' DNA-binding domain"/>
    <property type="match status" value="1"/>
</dbReference>
<dbReference type="OrthoDB" id="32523at2"/>
<evidence type="ECO:0000256" key="2">
    <source>
        <dbReference type="ARBA" id="ARBA00023125"/>
    </source>
</evidence>
<sequence>MSRQSNHDKVLTNQDGIDERRAQWAAELPDVDTRGMAILGRARWITLTARPPIEELFKTHGLDSGEADVLFTLLRSGPPYRLRPTELFRSLMISSGGLTDRLNRLTKAGLIRRAAAESDGRSLPVELTDAGIRRAKAAFQEDMAIEAAMLAGLTEDEQRDLARLLKKLALTITGTRPLD</sequence>
<dbReference type="PRINTS" id="PR00598">
    <property type="entry name" value="HTHMARR"/>
</dbReference>
<evidence type="ECO:0000313" key="6">
    <source>
        <dbReference type="Proteomes" id="UP000035489"/>
    </source>
</evidence>
<keyword evidence="3" id="KW-0804">Transcription</keyword>
<name>A0A0H1RER1_9HYPH</name>
<organism evidence="5 6">
    <name type="scientific">Microvirga vignae</name>
    <dbReference type="NCBI Taxonomy" id="1225564"/>
    <lineage>
        <taxon>Bacteria</taxon>
        <taxon>Pseudomonadati</taxon>
        <taxon>Pseudomonadota</taxon>
        <taxon>Alphaproteobacteria</taxon>
        <taxon>Hyphomicrobiales</taxon>
        <taxon>Methylobacteriaceae</taxon>
        <taxon>Microvirga</taxon>
    </lineage>
</organism>